<organism evidence="1 2">
    <name type="scientific">Haloarcula argentinensis</name>
    <dbReference type="NCBI Taxonomy" id="43776"/>
    <lineage>
        <taxon>Archaea</taxon>
        <taxon>Methanobacteriati</taxon>
        <taxon>Methanobacteriota</taxon>
        <taxon>Stenosarchaea group</taxon>
        <taxon>Halobacteria</taxon>
        <taxon>Halobacteriales</taxon>
        <taxon>Haloarculaceae</taxon>
        <taxon>Haloarcula</taxon>
    </lineage>
</organism>
<evidence type="ECO:0000313" key="2">
    <source>
        <dbReference type="Proteomes" id="UP001248536"/>
    </source>
</evidence>
<accession>A0ABU2F0T7</accession>
<sequence>MGILAILQTVGSLLTGLGAAFVFLQFRQQNMQFVTEFEDGLTKEYREIVQDLPVKVRASEDVDWEQNKQDIYRYIDLCNEQIFLRQNGRVSKETWKSWQEGMESNIQEGVFNSGWENIKSNTDSFDELKRVEKEDWDTDPYHWENIRYGEKLWRWIMGRRRKRPF</sequence>
<evidence type="ECO:0000313" key="1">
    <source>
        <dbReference type="EMBL" id="MDS0253838.1"/>
    </source>
</evidence>
<gene>
    <name evidence="1" type="ORF">NC662_08975</name>
</gene>
<dbReference type="RefSeq" id="WP_005538327.1">
    <property type="nucleotide sequence ID" value="NZ_BAABDY010000004.1"/>
</dbReference>
<dbReference type="Proteomes" id="UP001248536">
    <property type="component" value="Unassembled WGS sequence"/>
</dbReference>
<dbReference type="EMBL" id="JAMQCP010000002">
    <property type="protein sequence ID" value="MDS0253838.1"/>
    <property type="molecule type" value="Genomic_DNA"/>
</dbReference>
<name>A0ABU2F0T7_HALAR</name>
<proteinExistence type="predicted"/>
<protein>
    <submittedName>
        <fullName evidence="1">Uncharacterized protein</fullName>
    </submittedName>
</protein>
<keyword evidence="2" id="KW-1185">Reference proteome</keyword>
<reference evidence="1 2" key="1">
    <citation type="submission" date="2022-06" db="EMBL/GenBank/DDBJ databases">
        <title>Haloarcula sp. a new haloarchaeum isolate from saline soil.</title>
        <authorList>
            <person name="Strakova D."/>
            <person name="Galisteo C."/>
            <person name="Sanchez-Porro C."/>
            <person name="Ventosa A."/>
        </authorList>
    </citation>
    <scope>NUCLEOTIDE SEQUENCE [LARGE SCALE GENOMIC DNA]</scope>
    <source>
        <strain evidence="1 2">JCM 15760</strain>
    </source>
</reference>
<comment type="caution">
    <text evidence="1">The sequence shown here is derived from an EMBL/GenBank/DDBJ whole genome shotgun (WGS) entry which is preliminary data.</text>
</comment>